<comment type="caution">
    <text evidence="2">The sequence shown here is derived from an EMBL/GenBank/DDBJ whole genome shotgun (WGS) entry which is preliminary data.</text>
</comment>
<accession>X0UMW4</accession>
<sequence length="149" mass="16093">MATFQRNFIAGKMNKSVDERLVPNGQYIDALNVRLGSSESTEVGALENSKGNTKLTSIGYQGELLSTSARCIGAYEDGANETLYWFIHDSGFTSSPTGKLDLILSYNSATNNLIYHVVSVSKGGATPTETVLNFNEKYLITGINLVDGL</sequence>
<dbReference type="AlphaFoldDB" id="X0UMW4"/>
<reference evidence="2" key="1">
    <citation type="journal article" date="2014" name="Front. Microbiol.">
        <title>High frequency of phylogenetically diverse reductive dehalogenase-homologous genes in deep subseafloor sedimentary metagenomes.</title>
        <authorList>
            <person name="Kawai M."/>
            <person name="Futagami T."/>
            <person name="Toyoda A."/>
            <person name="Takaki Y."/>
            <person name="Nishi S."/>
            <person name="Hori S."/>
            <person name="Arai W."/>
            <person name="Tsubouchi T."/>
            <person name="Morono Y."/>
            <person name="Uchiyama I."/>
            <person name="Ito T."/>
            <person name="Fujiyama A."/>
            <person name="Inagaki F."/>
            <person name="Takami H."/>
        </authorList>
    </citation>
    <scope>NUCLEOTIDE SEQUENCE</scope>
    <source>
        <strain evidence="2">Expedition CK06-06</strain>
    </source>
</reference>
<dbReference type="Pfam" id="PF25731">
    <property type="entry name" value="crAss_MUZ"/>
    <property type="match status" value="1"/>
</dbReference>
<evidence type="ECO:0000259" key="1">
    <source>
        <dbReference type="Pfam" id="PF25731"/>
    </source>
</evidence>
<proteinExistence type="predicted"/>
<evidence type="ECO:0000313" key="2">
    <source>
        <dbReference type="EMBL" id="GAG00642.1"/>
    </source>
</evidence>
<protein>
    <recommendedName>
        <fullName evidence="1">Crassvirus muzzle protein N-terminal region domain-containing protein</fullName>
    </recommendedName>
</protein>
<dbReference type="InterPro" id="IPR057889">
    <property type="entry name" value="crAss_MUZ_N"/>
</dbReference>
<gene>
    <name evidence="2" type="ORF">S01H1_43517</name>
</gene>
<dbReference type="EMBL" id="BARS01027728">
    <property type="protein sequence ID" value="GAG00642.1"/>
    <property type="molecule type" value="Genomic_DNA"/>
</dbReference>
<organism evidence="2">
    <name type="scientific">marine sediment metagenome</name>
    <dbReference type="NCBI Taxonomy" id="412755"/>
    <lineage>
        <taxon>unclassified sequences</taxon>
        <taxon>metagenomes</taxon>
        <taxon>ecological metagenomes</taxon>
    </lineage>
</organism>
<feature type="domain" description="Crassvirus muzzle protein N-terminal region" evidence="1">
    <location>
        <begin position="4"/>
        <end position="140"/>
    </location>
</feature>
<feature type="non-terminal residue" evidence="2">
    <location>
        <position position="149"/>
    </location>
</feature>
<name>X0UMW4_9ZZZZ</name>